<reference evidence="2" key="1">
    <citation type="journal article" date="2014" name="Int. J. Syst. Evol. Microbiol.">
        <title>Complete genome sequence of Corynebacterium casei LMG S-19264T (=DSM 44701T), isolated from a smear-ripened cheese.</title>
        <authorList>
            <consortium name="US DOE Joint Genome Institute (JGI-PGF)"/>
            <person name="Walter F."/>
            <person name="Albersmeier A."/>
            <person name="Kalinowski J."/>
            <person name="Ruckert C."/>
        </authorList>
    </citation>
    <scope>NUCLEOTIDE SEQUENCE</scope>
    <source>
        <strain evidence="2">CGMCC 1.15958</strain>
    </source>
</reference>
<dbReference type="Proteomes" id="UP000609064">
    <property type="component" value="Unassembled WGS sequence"/>
</dbReference>
<keyword evidence="1" id="KW-0802">TPR repeat</keyword>
<dbReference type="SUPFAM" id="SSF48452">
    <property type="entry name" value="TPR-like"/>
    <property type="match status" value="1"/>
</dbReference>
<evidence type="ECO:0000313" key="3">
    <source>
        <dbReference type="Proteomes" id="UP000609064"/>
    </source>
</evidence>
<accession>A0A916YXP3</accession>
<name>A0A916YXP3_9BACT</name>
<sequence>MYKILTFLFISTQIFAQTFKQKIIDEWVKDNISLYDGSPILKDDIRNMQLRYTFMPNDSFRVTINGKTGESTYKVKNDTLYFGKDIAFKIERLDDIKLVFRAINLDSVSQSKALRFSFIPARFHNLGFTPQTYRTKGQDTIYVSKHNYLEPFFMDADRSASQFISDNFFFPEYKAGNFYTRFIITKQGEVKGIEVLESTHENYNKQLIKAIKSTAGKWKPAVWDGKPINTEINMGFDMGWSEKMSLKSGESIAKKDTIDENESNYYLMQGNIYVEAKKYTLAIKELTKSIALDPLNIDAYYARAAVYALTKDVQKMCVDLQQLKNMQQAKGTALWNKFCQDKKNQK</sequence>
<dbReference type="SUPFAM" id="SSF74653">
    <property type="entry name" value="TolA/TonB C-terminal domain"/>
    <property type="match status" value="1"/>
</dbReference>
<dbReference type="Gene3D" id="1.25.40.10">
    <property type="entry name" value="Tetratricopeptide repeat domain"/>
    <property type="match status" value="1"/>
</dbReference>
<evidence type="ECO:0008006" key="4">
    <source>
        <dbReference type="Google" id="ProtNLM"/>
    </source>
</evidence>
<dbReference type="AlphaFoldDB" id="A0A916YXP3"/>
<gene>
    <name evidence="2" type="ORF">GCM10011514_32470</name>
</gene>
<evidence type="ECO:0000256" key="1">
    <source>
        <dbReference type="PROSITE-ProRule" id="PRU00339"/>
    </source>
</evidence>
<dbReference type="InterPro" id="IPR011990">
    <property type="entry name" value="TPR-like_helical_dom_sf"/>
</dbReference>
<evidence type="ECO:0000313" key="2">
    <source>
        <dbReference type="EMBL" id="GGD65933.1"/>
    </source>
</evidence>
<proteinExistence type="predicted"/>
<keyword evidence="3" id="KW-1185">Reference proteome</keyword>
<dbReference type="Gene3D" id="3.30.1150.10">
    <property type="match status" value="1"/>
</dbReference>
<dbReference type="EMBL" id="BMKK01000006">
    <property type="protein sequence ID" value="GGD65933.1"/>
    <property type="molecule type" value="Genomic_DNA"/>
</dbReference>
<dbReference type="InterPro" id="IPR019734">
    <property type="entry name" value="TPR_rpt"/>
</dbReference>
<dbReference type="RefSeq" id="WP_188767380.1">
    <property type="nucleotide sequence ID" value="NZ_BMKK01000006.1"/>
</dbReference>
<dbReference type="Pfam" id="PF13414">
    <property type="entry name" value="TPR_11"/>
    <property type="match status" value="1"/>
</dbReference>
<organism evidence="2 3">
    <name type="scientific">Emticicia aquatilis</name>
    <dbReference type="NCBI Taxonomy" id="1537369"/>
    <lineage>
        <taxon>Bacteria</taxon>
        <taxon>Pseudomonadati</taxon>
        <taxon>Bacteroidota</taxon>
        <taxon>Cytophagia</taxon>
        <taxon>Cytophagales</taxon>
        <taxon>Leadbetterellaceae</taxon>
        <taxon>Emticicia</taxon>
    </lineage>
</organism>
<dbReference type="PROSITE" id="PS50005">
    <property type="entry name" value="TPR"/>
    <property type="match status" value="1"/>
</dbReference>
<comment type="caution">
    <text evidence="2">The sequence shown here is derived from an EMBL/GenBank/DDBJ whole genome shotgun (WGS) entry which is preliminary data.</text>
</comment>
<protein>
    <recommendedName>
        <fullName evidence="4">TonB C-terminal domain-containing protein</fullName>
    </recommendedName>
</protein>
<feature type="repeat" description="TPR" evidence="1">
    <location>
        <begin position="263"/>
        <end position="296"/>
    </location>
</feature>
<reference evidence="2" key="2">
    <citation type="submission" date="2020-09" db="EMBL/GenBank/DDBJ databases">
        <authorList>
            <person name="Sun Q."/>
            <person name="Zhou Y."/>
        </authorList>
    </citation>
    <scope>NUCLEOTIDE SEQUENCE</scope>
    <source>
        <strain evidence="2">CGMCC 1.15958</strain>
    </source>
</reference>